<sequence length="126" mass="14419">MDETERGARLLRFWPWVVRLAYGLAALNLVIALFVRTLGSRLDPAFADPHAWLLFVVTSASLAAQAFMMGYIQRVLRREQEPARHDAPRRRVRAQMSHPLQAGRHASRHHRMGSPTAFARIHPRFG</sequence>
<dbReference type="KEGG" id="azq:G3580_03880"/>
<gene>
    <name evidence="3" type="ORF">G3580_03880</name>
</gene>
<evidence type="ECO:0000256" key="1">
    <source>
        <dbReference type="SAM" id="MobiDB-lite"/>
    </source>
</evidence>
<feature type="transmembrane region" description="Helical" evidence="2">
    <location>
        <begin position="51"/>
        <end position="72"/>
    </location>
</feature>
<dbReference type="Proteomes" id="UP000501991">
    <property type="component" value="Chromosome"/>
</dbReference>
<feature type="transmembrane region" description="Helical" evidence="2">
    <location>
        <begin position="20"/>
        <end position="39"/>
    </location>
</feature>
<keyword evidence="2" id="KW-1133">Transmembrane helix</keyword>
<keyword evidence="2" id="KW-0472">Membrane</keyword>
<protein>
    <submittedName>
        <fullName evidence="3">Uncharacterized protein</fullName>
    </submittedName>
</protein>
<evidence type="ECO:0000256" key="2">
    <source>
        <dbReference type="SAM" id="Phobius"/>
    </source>
</evidence>
<dbReference type="RefSeq" id="WP_173764018.1">
    <property type="nucleotide sequence ID" value="NZ_CP048836.1"/>
</dbReference>
<keyword evidence="2" id="KW-0812">Transmembrane</keyword>
<organism evidence="3 4">
    <name type="scientific">Nitrogeniibacter mangrovi</name>
    <dbReference type="NCBI Taxonomy" id="2016596"/>
    <lineage>
        <taxon>Bacteria</taxon>
        <taxon>Pseudomonadati</taxon>
        <taxon>Pseudomonadota</taxon>
        <taxon>Betaproteobacteria</taxon>
        <taxon>Rhodocyclales</taxon>
        <taxon>Zoogloeaceae</taxon>
        <taxon>Nitrogeniibacter</taxon>
    </lineage>
</organism>
<accession>A0A6C1B1Z6</accession>
<evidence type="ECO:0000313" key="4">
    <source>
        <dbReference type="Proteomes" id="UP000501991"/>
    </source>
</evidence>
<dbReference type="AlphaFoldDB" id="A0A6C1B1Z6"/>
<dbReference type="EMBL" id="CP048836">
    <property type="protein sequence ID" value="QID16848.1"/>
    <property type="molecule type" value="Genomic_DNA"/>
</dbReference>
<keyword evidence="4" id="KW-1185">Reference proteome</keyword>
<evidence type="ECO:0000313" key="3">
    <source>
        <dbReference type="EMBL" id="QID16848.1"/>
    </source>
</evidence>
<name>A0A6C1B1Z6_9RHOO</name>
<proteinExistence type="predicted"/>
<reference evidence="3 4" key="1">
    <citation type="submission" date="2020-02" db="EMBL/GenBank/DDBJ databases">
        <title>Nitrogenibacter mangrovi gen. nov., sp. nov. isolated from mangrove sediment, a denitrifying betaproteobacterium.</title>
        <authorList>
            <person name="Liao H."/>
            <person name="Tian Y."/>
        </authorList>
    </citation>
    <scope>NUCLEOTIDE SEQUENCE [LARGE SCALE GENOMIC DNA]</scope>
    <source>
        <strain evidence="3 4">M9-3-2</strain>
    </source>
</reference>
<feature type="region of interest" description="Disordered" evidence="1">
    <location>
        <begin position="80"/>
        <end position="112"/>
    </location>
</feature>